<organism evidence="2 3">
    <name type="scientific">Panagrolaimus davidi</name>
    <dbReference type="NCBI Taxonomy" id="227884"/>
    <lineage>
        <taxon>Eukaryota</taxon>
        <taxon>Metazoa</taxon>
        <taxon>Ecdysozoa</taxon>
        <taxon>Nematoda</taxon>
        <taxon>Chromadorea</taxon>
        <taxon>Rhabditida</taxon>
        <taxon>Tylenchina</taxon>
        <taxon>Panagrolaimomorpha</taxon>
        <taxon>Panagrolaimoidea</taxon>
        <taxon>Panagrolaimidae</taxon>
        <taxon>Panagrolaimus</taxon>
    </lineage>
</organism>
<dbReference type="Gene3D" id="1.25.10.10">
    <property type="entry name" value="Leucine-rich Repeat Variant"/>
    <property type="match status" value="1"/>
</dbReference>
<proteinExistence type="predicted"/>
<keyword evidence="2" id="KW-1185">Reference proteome</keyword>
<reference evidence="3" key="1">
    <citation type="submission" date="2022-11" db="UniProtKB">
        <authorList>
            <consortium name="WormBaseParasite"/>
        </authorList>
    </citation>
    <scope>IDENTIFICATION</scope>
</reference>
<feature type="repeat" description="HEAT" evidence="1">
    <location>
        <begin position="38"/>
        <end position="76"/>
    </location>
</feature>
<dbReference type="InterPro" id="IPR021133">
    <property type="entry name" value="HEAT_type_2"/>
</dbReference>
<name>A0A914QDQ4_9BILA</name>
<accession>A0A914QDQ4</accession>
<evidence type="ECO:0000313" key="3">
    <source>
        <dbReference type="WBParaSite" id="PDA_v2.g29781.t1"/>
    </source>
</evidence>
<protein>
    <submittedName>
        <fullName evidence="3">Uncharacterized protein</fullName>
    </submittedName>
</protein>
<dbReference type="SUPFAM" id="SSF48371">
    <property type="entry name" value="ARM repeat"/>
    <property type="match status" value="1"/>
</dbReference>
<dbReference type="PROSITE" id="PS50077">
    <property type="entry name" value="HEAT_REPEAT"/>
    <property type="match status" value="1"/>
</dbReference>
<dbReference type="Proteomes" id="UP000887578">
    <property type="component" value="Unplaced"/>
</dbReference>
<sequence length="104" mass="11870">MSDNRLVKLGSLLESKNRTIRNEAASVIGQIPFTNVHLLPTLRKFLHNNLWDTRVSASDALAKVLQAMSVATTTKEQKFDIECGQKLQNINVKQIIEHYRPLLW</sequence>
<evidence type="ECO:0000313" key="2">
    <source>
        <dbReference type="Proteomes" id="UP000887578"/>
    </source>
</evidence>
<dbReference type="WBParaSite" id="PDA_v2.g29781.t1">
    <property type="protein sequence ID" value="PDA_v2.g29781.t1"/>
    <property type="gene ID" value="PDA_v2.g29781"/>
</dbReference>
<dbReference type="InterPro" id="IPR016024">
    <property type="entry name" value="ARM-type_fold"/>
</dbReference>
<dbReference type="InterPro" id="IPR011989">
    <property type="entry name" value="ARM-like"/>
</dbReference>
<dbReference type="AlphaFoldDB" id="A0A914QDQ4"/>
<evidence type="ECO:0000256" key="1">
    <source>
        <dbReference type="PROSITE-ProRule" id="PRU00103"/>
    </source>
</evidence>